<proteinExistence type="predicted"/>
<accession>A0A2C5YSP5</accession>
<comment type="caution">
    <text evidence="1">The sequence shown here is derived from an EMBL/GenBank/DDBJ whole genome shotgun (WGS) entry which is preliminary data.</text>
</comment>
<protein>
    <recommendedName>
        <fullName evidence="3">Carboxylesterase type B domain-containing protein</fullName>
    </recommendedName>
</protein>
<reference evidence="1 2" key="1">
    <citation type="submission" date="2017-06" db="EMBL/GenBank/DDBJ databases">
        <title>Ant-infecting Ophiocordyceps genomes reveal a high diversity of potential behavioral manipulation genes and a possible major role for enterotoxins.</title>
        <authorList>
            <person name="De Bekker C."/>
            <person name="Evans H.C."/>
            <person name="Brachmann A."/>
            <person name="Hughes D.P."/>
        </authorList>
    </citation>
    <scope>NUCLEOTIDE SEQUENCE [LARGE SCALE GENOMIC DNA]</scope>
    <source>
        <strain evidence="1 2">Map16</strain>
    </source>
</reference>
<evidence type="ECO:0000313" key="2">
    <source>
        <dbReference type="Proteomes" id="UP000226431"/>
    </source>
</evidence>
<evidence type="ECO:0000313" key="1">
    <source>
        <dbReference type="EMBL" id="PHH70643.1"/>
    </source>
</evidence>
<organism evidence="1 2">
    <name type="scientific">Ophiocordyceps camponoti-rufipedis</name>
    <dbReference type="NCBI Taxonomy" id="2004952"/>
    <lineage>
        <taxon>Eukaryota</taxon>
        <taxon>Fungi</taxon>
        <taxon>Dikarya</taxon>
        <taxon>Ascomycota</taxon>
        <taxon>Pezizomycotina</taxon>
        <taxon>Sordariomycetes</taxon>
        <taxon>Hypocreomycetidae</taxon>
        <taxon>Hypocreales</taxon>
        <taxon>Ophiocordycipitaceae</taxon>
        <taxon>Ophiocordyceps</taxon>
    </lineage>
</organism>
<name>A0A2C5YSP5_9HYPO</name>
<dbReference type="AlphaFoldDB" id="A0A2C5YSP5"/>
<dbReference type="STRING" id="2004952.A0A2C5YSP5"/>
<dbReference type="InterPro" id="IPR029058">
    <property type="entry name" value="AB_hydrolase_fold"/>
</dbReference>
<dbReference type="Gene3D" id="3.40.50.1820">
    <property type="entry name" value="alpha/beta hydrolase"/>
    <property type="match status" value="1"/>
</dbReference>
<evidence type="ECO:0008006" key="3">
    <source>
        <dbReference type="Google" id="ProtNLM"/>
    </source>
</evidence>
<sequence>MPESVIPKGDTDNIFEDYGKMPGLKSDFDVASAIYTDWIWQCPQQMLANASVALGNPVWRGYINKSLDEALPEKYSYLGKFHGADMILLFYVAARHDRGDEMPADLVSFARELRSAIGSFVRDPRAGPGWPAIGSPSAPSDVAVLGGNRTMIDRNVLDANCAIFADALAKVEKSSAAW</sequence>
<gene>
    <name evidence="1" type="ORF">CDD80_5874</name>
</gene>
<dbReference type="SUPFAM" id="SSF53474">
    <property type="entry name" value="alpha/beta-Hydrolases"/>
    <property type="match status" value="1"/>
</dbReference>
<dbReference type="Proteomes" id="UP000226431">
    <property type="component" value="Unassembled WGS sequence"/>
</dbReference>
<dbReference type="EMBL" id="NJES01000602">
    <property type="protein sequence ID" value="PHH70643.1"/>
    <property type="molecule type" value="Genomic_DNA"/>
</dbReference>
<keyword evidence="2" id="KW-1185">Reference proteome</keyword>
<dbReference type="OrthoDB" id="408631at2759"/>